<evidence type="ECO:0000259" key="3">
    <source>
        <dbReference type="Pfam" id="PF13511"/>
    </source>
</evidence>
<evidence type="ECO:0000256" key="2">
    <source>
        <dbReference type="SAM" id="SignalP"/>
    </source>
</evidence>
<feature type="domain" description="DUF4124" evidence="3">
    <location>
        <begin position="8"/>
        <end position="55"/>
    </location>
</feature>
<dbReference type="RefSeq" id="WP_187807966.1">
    <property type="nucleotide sequence ID" value="NZ_LZEU01000001.1"/>
</dbReference>
<sequence>MLRPLLYLLFGLVCLSAQAGVYTYIDQDGNRVFTDQPRSENAEQIKLAPSNDMQATDVPRPPPTQLANPPEAPYYQFLRILVPEPDATIRDLEGNLIVTLTSEPSLLPGHNFRLLMDGNPVGDVGRSPVFPLQNIDRGTHQLSAEIIDADGRIVERTPSQPFHMKRTSLAEKRRAHPCEKGDYGVRPECPLSDKPEEPKDIPLIPFI</sequence>
<reference evidence="4 5" key="1">
    <citation type="submission" date="2016-06" db="EMBL/GenBank/DDBJ databases">
        <authorList>
            <person name="Ramos C."/>
            <person name="Pintado A."/>
            <person name="Crespo-Gomez J.I."/>
        </authorList>
    </citation>
    <scope>NUCLEOTIDE SEQUENCE [LARGE SCALE GENOMIC DNA]</scope>
    <source>
        <strain evidence="4 5">AVO110</strain>
    </source>
</reference>
<feature type="compositionally biased region" description="Basic and acidic residues" evidence="1">
    <location>
        <begin position="168"/>
        <end position="200"/>
    </location>
</feature>
<feature type="signal peptide" evidence="2">
    <location>
        <begin position="1"/>
        <end position="19"/>
    </location>
</feature>
<feature type="region of interest" description="Disordered" evidence="1">
    <location>
        <begin position="164"/>
        <end position="207"/>
    </location>
</feature>
<keyword evidence="2" id="KW-0732">Signal</keyword>
<protein>
    <submittedName>
        <fullName evidence="4">Penicillin-binding protein</fullName>
    </submittedName>
</protein>
<accession>A0ABR7S7C4</accession>
<dbReference type="Pfam" id="PF13511">
    <property type="entry name" value="DUF4124"/>
    <property type="match status" value="1"/>
</dbReference>
<gene>
    <name evidence="4" type="ORF">A9179_19780</name>
</gene>
<name>A0ABR7S7C4_AQUAC</name>
<dbReference type="EMBL" id="LZEU01000001">
    <property type="protein sequence ID" value="MBC9252511.1"/>
    <property type="molecule type" value="Genomic_DNA"/>
</dbReference>
<proteinExistence type="predicted"/>
<organism evidence="4 5">
    <name type="scientific">Aquipseudomonas alcaligenes</name>
    <name type="common">Pseudomonas alcaligenes</name>
    <dbReference type="NCBI Taxonomy" id="43263"/>
    <lineage>
        <taxon>Bacteria</taxon>
        <taxon>Pseudomonadati</taxon>
        <taxon>Pseudomonadota</taxon>
        <taxon>Gammaproteobacteria</taxon>
        <taxon>Pseudomonadales</taxon>
        <taxon>Pseudomonadaceae</taxon>
        <taxon>Aquipseudomonas</taxon>
    </lineage>
</organism>
<comment type="caution">
    <text evidence="4">The sequence shown here is derived from an EMBL/GenBank/DDBJ whole genome shotgun (WGS) entry which is preliminary data.</text>
</comment>
<dbReference type="Proteomes" id="UP000744555">
    <property type="component" value="Unassembled WGS sequence"/>
</dbReference>
<evidence type="ECO:0000313" key="4">
    <source>
        <dbReference type="EMBL" id="MBC9252511.1"/>
    </source>
</evidence>
<evidence type="ECO:0000313" key="5">
    <source>
        <dbReference type="Proteomes" id="UP000744555"/>
    </source>
</evidence>
<feature type="chain" id="PRO_5046856360" evidence="2">
    <location>
        <begin position="20"/>
        <end position="207"/>
    </location>
</feature>
<feature type="region of interest" description="Disordered" evidence="1">
    <location>
        <begin position="37"/>
        <end position="67"/>
    </location>
</feature>
<dbReference type="InterPro" id="IPR025392">
    <property type="entry name" value="DUF4124"/>
</dbReference>
<keyword evidence="5" id="KW-1185">Reference proteome</keyword>
<evidence type="ECO:0000256" key="1">
    <source>
        <dbReference type="SAM" id="MobiDB-lite"/>
    </source>
</evidence>